<dbReference type="Proteomes" id="UP000054843">
    <property type="component" value="Unassembled WGS sequence"/>
</dbReference>
<organism evidence="1 2">
    <name type="scientific">Trichinella papuae</name>
    <dbReference type="NCBI Taxonomy" id="268474"/>
    <lineage>
        <taxon>Eukaryota</taxon>
        <taxon>Metazoa</taxon>
        <taxon>Ecdysozoa</taxon>
        <taxon>Nematoda</taxon>
        <taxon>Enoplea</taxon>
        <taxon>Dorylaimia</taxon>
        <taxon>Trichinellida</taxon>
        <taxon>Trichinellidae</taxon>
        <taxon>Trichinella</taxon>
    </lineage>
</organism>
<sequence>MHEKILIYNENVKLYNIFANVEYNKHNMKRSSCPILYGGSRTLNNIRRRRIERLVIILN</sequence>
<evidence type="ECO:0000313" key="1">
    <source>
        <dbReference type="EMBL" id="KRZ76012.1"/>
    </source>
</evidence>
<keyword evidence="2" id="KW-1185">Reference proteome</keyword>
<accession>A0A0V1MWP9</accession>
<protein>
    <submittedName>
        <fullName evidence="1">Uncharacterized protein</fullName>
    </submittedName>
</protein>
<proteinExistence type="predicted"/>
<reference evidence="1 2" key="1">
    <citation type="submission" date="2015-01" db="EMBL/GenBank/DDBJ databases">
        <title>Evolution of Trichinella species and genotypes.</title>
        <authorList>
            <person name="Korhonen P.K."/>
            <person name="Edoardo P."/>
            <person name="Giuseppe L.R."/>
            <person name="Gasser R.B."/>
        </authorList>
    </citation>
    <scope>NUCLEOTIDE SEQUENCE [LARGE SCALE GENOMIC DNA]</scope>
    <source>
        <strain evidence="1">ISS1980</strain>
    </source>
</reference>
<dbReference type="EMBL" id="JYDO01000032">
    <property type="protein sequence ID" value="KRZ76012.1"/>
    <property type="molecule type" value="Genomic_DNA"/>
</dbReference>
<dbReference type="AlphaFoldDB" id="A0A0V1MWP9"/>
<evidence type="ECO:0000313" key="2">
    <source>
        <dbReference type="Proteomes" id="UP000054843"/>
    </source>
</evidence>
<gene>
    <name evidence="1" type="ORF">T10_7347</name>
</gene>
<name>A0A0V1MWP9_9BILA</name>
<comment type="caution">
    <text evidence="1">The sequence shown here is derived from an EMBL/GenBank/DDBJ whole genome shotgun (WGS) entry which is preliminary data.</text>
</comment>